<evidence type="ECO:0000256" key="3">
    <source>
        <dbReference type="ARBA" id="ARBA00020902"/>
    </source>
</evidence>
<evidence type="ECO:0000256" key="1">
    <source>
        <dbReference type="ARBA" id="ARBA00002056"/>
    </source>
</evidence>
<keyword evidence="6 11" id="KW-0328">Glycosyltransferase</keyword>
<keyword evidence="7 11" id="KW-0808">Transferase</keyword>
<keyword evidence="5" id="KW-0441">Lipid A biosynthesis</keyword>
<dbReference type="GO" id="GO:0016020">
    <property type="term" value="C:membrane"/>
    <property type="evidence" value="ECO:0007669"/>
    <property type="project" value="GOC"/>
</dbReference>
<dbReference type="EC" id="2.4.1.182" evidence="2 10"/>
<organism evidence="11">
    <name type="scientific">uncultured Chthoniobacterales bacterium</name>
    <dbReference type="NCBI Taxonomy" id="1836801"/>
    <lineage>
        <taxon>Bacteria</taxon>
        <taxon>Pseudomonadati</taxon>
        <taxon>Verrucomicrobiota</taxon>
        <taxon>Spartobacteria</taxon>
        <taxon>Chthoniobacterales</taxon>
        <taxon>environmental samples</taxon>
    </lineage>
</organism>
<name>A0A6J4IWB4_9BACT</name>
<dbReference type="EMBL" id="CADCTA010000096">
    <property type="protein sequence ID" value="CAA9260482.1"/>
    <property type="molecule type" value="Genomic_DNA"/>
</dbReference>
<evidence type="ECO:0000256" key="10">
    <source>
        <dbReference type="NCBIfam" id="TIGR00215"/>
    </source>
</evidence>
<evidence type="ECO:0000256" key="7">
    <source>
        <dbReference type="ARBA" id="ARBA00022679"/>
    </source>
</evidence>
<evidence type="ECO:0000256" key="8">
    <source>
        <dbReference type="ARBA" id="ARBA00023098"/>
    </source>
</evidence>
<dbReference type="PANTHER" id="PTHR30372">
    <property type="entry name" value="LIPID-A-DISACCHARIDE SYNTHASE"/>
    <property type="match status" value="1"/>
</dbReference>
<dbReference type="InterPro" id="IPR003835">
    <property type="entry name" value="Glyco_trans_19"/>
</dbReference>
<dbReference type="GO" id="GO:0009245">
    <property type="term" value="P:lipid A biosynthetic process"/>
    <property type="evidence" value="ECO:0007669"/>
    <property type="project" value="UniProtKB-UniRule"/>
</dbReference>
<accession>A0A6J4IWB4</accession>
<comment type="function">
    <text evidence="1">Condensation of UDP-2,3-diacylglucosamine and 2,3-diacylglucosamine-1-phosphate to form lipid A disaccharide, a precursor of lipid A, a phosphorylated glycolipid that anchors the lipopolysaccharide to the outer membrane of the cell.</text>
</comment>
<gene>
    <name evidence="11" type="ORF">AVDCRST_MAG42-2690</name>
</gene>
<evidence type="ECO:0000256" key="5">
    <source>
        <dbReference type="ARBA" id="ARBA00022556"/>
    </source>
</evidence>
<protein>
    <recommendedName>
        <fullName evidence="3 10">Lipid-A-disaccharide synthase</fullName>
        <ecNumber evidence="2 10">2.4.1.182</ecNumber>
    </recommendedName>
</protein>
<keyword evidence="8" id="KW-0443">Lipid metabolism</keyword>
<evidence type="ECO:0000256" key="6">
    <source>
        <dbReference type="ARBA" id="ARBA00022676"/>
    </source>
</evidence>
<evidence type="ECO:0000256" key="4">
    <source>
        <dbReference type="ARBA" id="ARBA00022516"/>
    </source>
</evidence>
<dbReference type="SUPFAM" id="SSF53756">
    <property type="entry name" value="UDP-Glycosyltransferase/glycogen phosphorylase"/>
    <property type="match status" value="1"/>
</dbReference>
<evidence type="ECO:0000313" key="11">
    <source>
        <dbReference type="EMBL" id="CAA9260482.1"/>
    </source>
</evidence>
<dbReference type="GO" id="GO:0005543">
    <property type="term" value="F:phospholipid binding"/>
    <property type="evidence" value="ECO:0007669"/>
    <property type="project" value="TreeGrafter"/>
</dbReference>
<keyword evidence="4" id="KW-0444">Lipid biosynthesis</keyword>
<dbReference type="NCBIfam" id="TIGR00215">
    <property type="entry name" value="lpxB"/>
    <property type="match status" value="1"/>
</dbReference>
<sequence>MSARSLYFVAGEASGDAHGAALMRALQSLAPEMKFVGRGGPRMREIAGGEFIDWSESSSVLGLWEVLKQYGYFRQHFAATIEQIRASNPDAVVLIDYPGFNLRLARALRDQLPKLKIIYYISPQVWAWNRRRIPKMARYLDLMLCIFPFEAELYNQSGLRTVFVGHPMIESLAARRVPGAREADLIGFFPGSRAREIRKILPVMLATAARISAKKPHVRFEVAAASPTLARQIEAGVQAAGFSAAAVRVSVGEASAAMQRAAVGIVASGTATLEAAFFLMPFVLVYRVAWVTYIAARAVVKVKHLGMPNVLAGRAIVPEFIQHRARADLLADAVMRLLDTETAREEMLADFNKVIAQLGDAGASLKAADAIVRELGPTPA</sequence>
<comment type="catalytic activity">
    <reaction evidence="9">
        <text>a lipid X + a UDP-2-N,3-O-bis[(3R)-3-hydroxyacyl]-alpha-D-glucosamine = a lipid A disaccharide + UDP + H(+)</text>
        <dbReference type="Rhea" id="RHEA:67828"/>
        <dbReference type="ChEBI" id="CHEBI:15378"/>
        <dbReference type="ChEBI" id="CHEBI:58223"/>
        <dbReference type="ChEBI" id="CHEBI:137748"/>
        <dbReference type="ChEBI" id="CHEBI:176338"/>
        <dbReference type="ChEBI" id="CHEBI:176343"/>
        <dbReference type="EC" id="2.4.1.182"/>
    </reaction>
</comment>
<reference evidence="11" key="1">
    <citation type="submission" date="2020-02" db="EMBL/GenBank/DDBJ databases">
        <authorList>
            <person name="Meier V. D."/>
        </authorList>
    </citation>
    <scope>NUCLEOTIDE SEQUENCE</scope>
    <source>
        <strain evidence="11">AVDCRST_MAG42</strain>
    </source>
</reference>
<dbReference type="AlphaFoldDB" id="A0A6J4IWB4"/>
<evidence type="ECO:0000256" key="9">
    <source>
        <dbReference type="ARBA" id="ARBA00048975"/>
    </source>
</evidence>
<dbReference type="GO" id="GO:0008915">
    <property type="term" value="F:lipid-A-disaccharide synthase activity"/>
    <property type="evidence" value="ECO:0007669"/>
    <property type="project" value="UniProtKB-UniRule"/>
</dbReference>
<dbReference type="Pfam" id="PF02684">
    <property type="entry name" value="LpxB"/>
    <property type="match status" value="1"/>
</dbReference>
<evidence type="ECO:0000256" key="2">
    <source>
        <dbReference type="ARBA" id="ARBA00012687"/>
    </source>
</evidence>
<dbReference type="PANTHER" id="PTHR30372:SF4">
    <property type="entry name" value="LIPID-A-DISACCHARIDE SYNTHASE, MITOCHONDRIAL-RELATED"/>
    <property type="match status" value="1"/>
</dbReference>
<proteinExistence type="predicted"/>